<gene>
    <name evidence="2" type="ORF">IAD06_05190</name>
</gene>
<proteinExistence type="predicted"/>
<name>A0A9D1GEI8_9BACT</name>
<comment type="caution">
    <text evidence="2">The sequence shown here is derived from an EMBL/GenBank/DDBJ whole genome shotgun (WGS) entry which is preliminary data.</text>
</comment>
<feature type="domain" description="DJ-1/PfpI" evidence="1">
    <location>
        <begin position="5"/>
        <end position="163"/>
    </location>
</feature>
<evidence type="ECO:0000259" key="1">
    <source>
        <dbReference type="Pfam" id="PF01965"/>
    </source>
</evidence>
<sequence length="184" mass="19356">MKISYLFLAEGFEEIEALTVVDMMRRAGMEIRTVSITDEKIVSGAHGISVSADMLLKEVDFGTAEWLILPGGMPGSKNLGGCARLVDALKVHAAAEKPLAAICAAPFVLGVNGMLENRAATCYPGFEGMLHGAVVSGRMVEIDRNIVTGKGPAAATDFASAIIGMSKGKEAIKEVRLGMLVDSE</sequence>
<dbReference type="PANTHER" id="PTHR48094:SF12">
    <property type="entry name" value="PARKINSON DISEASE PROTEIN 7 HOMOLOG"/>
    <property type="match status" value="1"/>
</dbReference>
<dbReference type="InterPro" id="IPR002818">
    <property type="entry name" value="DJ-1/PfpI"/>
</dbReference>
<dbReference type="SUPFAM" id="SSF52317">
    <property type="entry name" value="Class I glutamine amidotransferase-like"/>
    <property type="match status" value="1"/>
</dbReference>
<dbReference type="Proteomes" id="UP000886722">
    <property type="component" value="Unassembled WGS sequence"/>
</dbReference>
<dbReference type="InterPro" id="IPR050325">
    <property type="entry name" value="Prot/Nucl_acid_deglycase"/>
</dbReference>
<dbReference type="EMBL" id="DVKT01000037">
    <property type="protein sequence ID" value="HIT39413.1"/>
    <property type="molecule type" value="Genomic_DNA"/>
</dbReference>
<reference evidence="2" key="1">
    <citation type="submission" date="2020-10" db="EMBL/GenBank/DDBJ databases">
        <authorList>
            <person name="Gilroy R."/>
        </authorList>
    </citation>
    <scope>NUCLEOTIDE SEQUENCE</scope>
    <source>
        <strain evidence="2">21143</strain>
    </source>
</reference>
<dbReference type="InterPro" id="IPR029062">
    <property type="entry name" value="Class_I_gatase-like"/>
</dbReference>
<dbReference type="Pfam" id="PF01965">
    <property type="entry name" value="DJ-1_PfpI"/>
    <property type="match status" value="1"/>
</dbReference>
<dbReference type="PANTHER" id="PTHR48094">
    <property type="entry name" value="PROTEIN/NUCLEIC ACID DEGLYCASE DJ-1-RELATED"/>
    <property type="match status" value="1"/>
</dbReference>
<evidence type="ECO:0000313" key="3">
    <source>
        <dbReference type="Proteomes" id="UP000886722"/>
    </source>
</evidence>
<dbReference type="CDD" id="cd03135">
    <property type="entry name" value="GATase1_DJ-1"/>
    <property type="match status" value="1"/>
</dbReference>
<dbReference type="AlphaFoldDB" id="A0A9D1GEI8"/>
<dbReference type="InterPro" id="IPR006287">
    <property type="entry name" value="DJ-1"/>
</dbReference>
<protein>
    <submittedName>
        <fullName evidence="2">DJ-1/PfpI family protein</fullName>
    </submittedName>
</protein>
<dbReference type="NCBIfam" id="TIGR01383">
    <property type="entry name" value="not_thiJ"/>
    <property type="match status" value="1"/>
</dbReference>
<organism evidence="2 3">
    <name type="scientific">Candidatus Caccoplasma intestinavium</name>
    <dbReference type="NCBI Taxonomy" id="2840716"/>
    <lineage>
        <taxon>Bacteria</taxon>
        <taxon>Pseudomonadati</taxon>
        <taxon>Bacteroidota</taxon>
        <taxon>Bacteroidia</taxon>
        <taxon>Bacteroidales</taxon>
        <taxon>Bacteroidaceae</taxon>
        <taxon>Bacteroidaceae incertae sedis</taxon>
        <taxon>Candidatus Caccoplasma</taxon>
    </lineage>
</organism>
<accession>A0A9D1GEI8</accession>
<dbReference type="GO" id="GO:0005737">
    <property type="term" value="C:cytoplasm"/>
    <property type="evidence" value="ECO:0007669"/>
    <property type="project" value="TreeGrafter"/>
</dbReference>
<dbReference type="Gene3D" id="3.40.50.880">
    <property type="match status" value="1"/>
</dbReference>
<evidence type="ECO:0000313" key="2">
    <source>
        <dbReference type="EMBL" id="HIT39413.1"/>
    </source>
</evidence>
<reference evidence="2" key="2">
    <citation type="journal article" date="2021" name="PeerJ">
        <title>Extensive microbial diversity within the chicken gut microbiome revealed by metagenomics and culture.</title>
        <authorList>
            <person name="Gilroy R."/>
            <person name="Ravi A."/>
            <person name="Getino M."/>
            <person name="Pursley I."/>
            <person name="Horton D.L."/>
            <person name="Alikhan N.F."/>
            <person name="Baker D."/>
            <person name="Gharbi K."/>
            <person name="Hall N."/>
            <person name="Watson M."/>
            <person name="Adriaenssens E.M."/>
            <person name="Foster-Nyarko E."/>
            <person name="Jarju S."/>
            <person name="Secka A."/>
            <person name="Antonio M."/>
            <person name="Oren A."/>
            <person name="Chaudhuri R.R."/>
            <person name="La Ragione R."/>
            <person name="Hildebrand F."/>
            <person name="Pallen M.J."/>
        </authorList>
    </citation>
    <scope>NUCLEOTIDE SEQUENCE</scope>
    <source>
        <strain evidence="2">21143</strain>
    </source>
</reference>